<comment type="caution">
    <text evidence="2">The sequence shown here is derived from an EMBL/GenBank/DDBJ whole genome shotgun (WGS) entry which is preliminary data.</text>
</comment>
<accession>A0AAW0GBG4</accession>
<dbReference type="Proteomes" id="UP001385951">
    <property type="component" value="Unassembled WGS sequence"/>
</dbReference>
<dbReference type="EMBL" id="JASBNA010000006">
    <property type="protein sequence ID" value="KAK7690711.1"/>
    <property type="molecule type" value="Genomic_DNA"/>
</dbReference>
<keyword evidence="1" id="KW-0175">Coiled coil</keyword>
<protein>
    <submittedName>
        <fullName evidence="2">Uncharacterized protein</fullName>
    </submittedName>
</protein>
<sequence>MRGPVPGLTLSAGWSKAKGFDLDVYLPAPTQLNLGNGIATTPFKLAIVTRPEVELILSAGLNVPVAHSLAPLLFTLSLGANFVGANATGQMTGWWVNPFAISPNVKVGPNLGLSISIIFAQFVTTGIPSGFAIQGGLMIGKTQAQLALSINEDPMKELLYAEVQSLNITDVAEFASDIVGVPIPDPPRDFLDFEEVKLYICPTGVVIGTTFYPQGFSFQADLILFGKRANIACVIDTSKISLAGGVDNFTLGPLTVRGTTGPRAVIECELGPAEQHLLIDGVISLFGAESTVHIAVDILPEPKFDWFTQLKFTDLLLFQLRATLVGAVSFTDLSDADFLFDALFEQHILQYIHDHIMGQFDQARQAAEDGIDAAQKKVDEAEAAWKAGVDKAEADLDAAKKTWDQKNESVTTESNRIIDAYNKDIERLQNDITSAQRDYDTAMTNAQNAVDAANRDRAQALQSAQHAVDNAKREMNDAIDAAQRALDYAKRDFDAAFGSAHDAIESARRDVQSLQNQIDDIYGTIHDYQNAPWYEFWKKAALAGLYTAVGVLEASKAIADGVLQAAEAVLTSANYVAKETAFNGAKAALELARTTGQGSLDAANAALDLADTTSKGVLDAANGVLEATKQGVEWGVLQGAKEALSAYEVANEAVFRAATQALVDLMQCAEFLAYQAAKAALDVARAASVTLDAARGALEVARTVGAEALTIGKWVADHALEAFDIRQVHLSGSLRGMVGAGGSMAKPFTAHIEGVVASQHFSLDGKFDPSQTADFITYIFKDLWNKIKGIV</sequence>
<evidence type="ECO:0000256" key="1">
    <source>
        <dbReference type="SAM" id="Coils"/>
    </source>
</evidence>
<proteinExistence type="predicted"/>
<dbReference type="SUPFAM" id="SSF57997">
    <property type="entry name" value="Tropomyosin"/>
    <property type="match status" value="1"/>
</dbReference>
<organism evidence="2 3">
    <name type="scientific">Cerrena zonata</name>
    <dbReference type="NCBI Taxonomy" id="2478898"/>
    <lineage>
        <taxon>Eukaryota</taxon>
        <taxon>Fungi</taxon>
        <taxon>Dikarya</taxon>
        <taxon>Basidiomycota</taxon>
        <taxon>Agaricomycotina</taxon>
        <taxon>Agaricomycetes</taxon>
        <taxon>Polyporales</taxon>
        <taxon>Cerrenaceae</taxon>
        <taxon>Cerrena</taxon>
    </lineage>
</organism>
<gene>
    <name evidence="2" type="ORF">QCA50_005810</name>
</gene>
<feature type="coiled-coil region" evidence="1">
    <location>
        <begin position="418"/>
        <end position="524"/>
    </location>
</feature>
<evidence type="ECO:0000313" key="2">
    <source>
        <dbReference type="EMBL" id="KAK7690711.1"/>
    </source>
</evidence>
<keyword evidence="3" id="KW-1185">Reference proteome</keyword>
<evidence type="ECO:0000313" key="3">
    <source>
        <dbReference type="Proteomes" id="UP001385951"/>
    </source>
</evidence>
<name>A0AAW0GBG4_9APHY</name>
<reference evidence="2 3" key="1">
    <citation type="submission" date="2022-09" db="EMBL/GenBank/DDBJ databases">
        <authorList>
            <person name="Palmer J.M."/>
        </authorList>
    </citation>
    <scope>NUCLEOTIDE SEQUENCE [LARGE SCALE GENOMIC DNA]</scope>
    <source>
        <strain evidence="2 3">DSM 7382</strain>
    </source>
</reference>
<dbReference type="AlphaFoldDB" id="A0AAW0GBG4"/>